<accession>A0A4U6STS3</accession>
<sequence length="123" mass="13705">MIVDLHEWEISLVTPPKLCYLVTEDLRAGHFLSSVHAQHRHGRHGGGRLFMVQLQETRHARVRLSAGCSCRCPAEDQLPWMTTGRAGALVHTSTWLPLPNKLLVGSWAGVVGHHMLMLARSRG</sequence>
<proteinExistence type="predicted"/>
<dbReference type="Gramene" id="TKV92149">
    <property type="protein sequence ID" value="TKV92149"/>
    <property type="gene ID" value="SEVIR_9G145000v2"/>
</dbReference>
<organism evidence="1 2">
    <name type="scientific">Setaria viridis</name>
    <name type="common">Green bristlegrass</name>
    <name type="synonym">Setaria italica subsp. viridis</name>
    <dbReference type="NCBI Taxonomy" id="4556"/>
    <lineage>
        <taxon>Eukaryota</taxon>
        <taxon>Viridiplantae</taxon>
        <taxon>Streptophyta</taxon>
        <taxon>Embryophyta</taxon>
        <taxon>Tracheophyta</taxon>
        <taxon>Spermatophyta</taxon>
        <taxon>Magnoliopsida</taxon>
        <taxon>Liliopsida</taxon>
        <taxon>Poales</taxon>
        <taxon>Poaceae</taxon>
        <taxon>PACMAD clade</taxon>
        <taxon>Panicoideae</taxon>
        <taxon>Panicodae</taxon>
        <taxon>Paniceae</taxon>
        <taxon>Cenchrinae</taxon>
        <taxon>Setaria</taxon>
    </lineage>
</organism>
<dbReference type="Proteomes" id="UP000298652">
    <property type="component" value="Chromosome 9"/>
</dbReference>
<keyword evidence="2" id="KW-1185">Reference proteome</keyword>
<gene>
    <name evidence="1" type="ORF">SEVIR_9G145000v2</name>
</gene>
<evidence type="ECO:0000313" key="2">
    <source>
        <dbReference type="Proteomes" id="UP000298652"/>
    </source>
</evidence>
<dbReference type="AlphaFoldDB" id="A0A4U6STS3"/>
<protein>
    <submittedName>
        <fullName evidence="1">Uncharacterized protein</fullName>
    </submittedName>
</protein>
<dbReference type="EMBL" id="CM016560">
    <property type="protein sequence ID" value="TKV92149.1"/>
    <property type="molecule type" value="Genomic_DNA"/>
</dbReference>
<evidence type="ECO:0000313" key="1">
    <source>
        <dbReference type="EMBL" id="TKV92149.1"/>
    </source>
</evidence>
<reference evidence="1" key="1">
    <citation type="submission" date="2019-03" db="EMBL/GenBank/DDBJ databases">
        <title>WGS assembly of Setaria viridis.</title>
        <authorList>
            <person name="Huang P."/>
            <person name="Jenkins J."/>
            <person name="Grimwood J."/>
            <person name="Barry K."/>
            <person name="Healey A."/>
            <person name="Mamidi S."/>
            <person name="Sreedasyam A."/>
            <person name="Shu S."/>
            <person name="Feldman M."/>
            <person name="Wu J."/>
            <person name="Yu Y."/>
            <person name="Chen C."/>
            <person name="Johnson J."/>
            <person name="Rokhsar D."/>
            <person name="Baxter I."/>
            <person name="Schmutz J."/>
            <person name="Brutnell T."/>
            <person name="Kellogg E."/>
        </authorList>
    </citation>
    <scope>NUCLEOTIDE SEQUENCE [LARGE SCALE GENOMIC DNA]</scope>
</reference>
<name>A0A4U6STS3_SETVI</name>